<dbReference type="EC" id="3.1.21.-" evidence="5"/>
<dbReference type="InterPro" id="IPR052021">
    <property type="entry name" value="Type-I_RS_S_subunit"/>
</dbReference>
<dbReference type="Gene3D" id="1.10.287.1120">
    <property type="entry name" value="Bipartite methylase S protein"/>
    <property type="match status" value="1"/>
</dbReference>
<comment type="caution">
    <text evidence="5">The sequence shown here is derived from an EMBL/GenBank/DDBJ whole genome shotgun (WGS) entry which is preliminary data.</text>
</comment>
<keyword evidence="5" id="KW-0378">Hydrolase</keyword>
<dbReference type="InterPro" id="IPR000055">
    <property type="entry name" value="Restrct_endonuc_typeI_TRD"/>
</dbReference>
<evidence type="ECO:0000313" key="5">
    <source>
        <dbReference type="EMBL" id="MFA0811685.1"/>
    </source>
</evidence>
<dbReference type="Proteomes" id="UP001569428">
    <property type="component" value="Unassembled WGS sequence"/>
</dbReference>
<dbReference type="PANTHER" id="PTHR30408">
    <property type="entry name" value="TYPE-1 RESTRICTION ENZYME ECOKI SPECIFICITY PROTEIN"/>
    <property type="match status" value="1"/>
</dbReference>
<dbReference type="RefSeq" id="WP_371839279.1">
    <property type="nucleotide sequence ID" value="NZ_JBGMEK010000024.1"/>
</dbReference>
<organism evidence="5 6">
    <name type="scientific">Microbulbifer epialgicus</name>
    <dbReference type="NCBI Taxonomy" id="393907"/>
    <lineage>
        <taxon>Bacteria</taxon>
        <taxon>Pseudomonadati</taxon>
        <taxon>Pseudomonadota</taxon>
        <taxon>Gammaproteobacteria</taxon>
        <taxon>Cellvibrionales</taxon>
        <taxon>Microbulbiferaceae</taxon>
        <taxon>Microbulbifer</taxon>
    </lineage>
</organism>
<reference evidence="5 6" key="1">
    <citation type="submission" date="2024-08" db="EMBL/GenBank/DDBJ databases">
        <authorList>
            <person name="Ishaq N."/>
        </authorList>
    </citation>
    <scope>NUCLEOTIDE SEQUENCE [LARGE SCALE GENOMIC DNA]</scope>
    <source>
        <strain evidence="5 6">DSM 18651</strain>
    </source>
</reference>
<dbReference type="InterPro" id="IPR044946">
    <property type="entry name" value="Restrct_endonuc_typeI_TRD_sf"/>
</dbReference>
<dbReference type="EMBL" id="JBGMEK010000024">
    <property type="protein sequence ID" value="MFA0811685.1"/>
    <property type="molecule type" value="Genomic_DNA"/>
</dbReference>
<dbReference type="Pfam" id="PF01420">
    <property type="entry name" value="Methylase_S"/>
    <property type="match status" value="1"/>
</dbReference>
<dbReference type="CDD" id="cd17260">
    <property type="entry name" value="RMtype1_S_EcoEI-TRD1-CR1_like"/>
    <property type="match status" value="1"/>
</dbReference>
<evidence type="ECO:0000256" key="3">
    <source>
        <dbReference type="ARBA" id="ARBA00023125"/>
    </source>
</evidence>
<evidence type="ECO:0000259" key="4">
    <source>
        <dbReference type="Pfam" id="PF01420"/>
    </source>
</evidence>
<keyword evidence="3" id="KW-0238">DNA-binding</keyword>
<keyword evidence="2" id="KW-0680">Restriction system</keyword>
<protein>
    <submittedName>
        <fullName evidence="5">Restriction endonuclease subunit S</fullName>
        <ecNumber evidence="5">3.1.21.-</ecNumber>
    </submittedName>
</protein>
<evidence type="ECO:0000256" key="1">
    <source>
        <dbReference type="ARBA" id="ARBA00010923"/>
    </source>
</evidence>
<dbReference type="CDD" id="cd17268">
    <property type="entry name" value="RMtype1_S_Ara36733I_TRD1-CR1_like"/>
    <property type="match status" value="1"/>
</dbReference>
<dbReference type="SUPFAM" id="SSF116734">
    <property type="entry name" value="DNA methylase specificity domain"/>
    <property type="match status" value="2"/>
</dbReference>
<dbReference type="Gene3D" id="3.90.220.20">
    <property type="entry name" value="DNA methylase specificity domains"/>
    <property type="match status" value="2"/>
</dbReference>
<evidence type="ECO:0000313" key="6">
    <source>
        <dbReference type="Proteomes" id="UP001569428"/>
    </source>
</evidence>
<gene>
    <name evidence="5" type="ORF">ACCI49_12210</name>
</gene>
<comment type="similarity">
    <text evidence="1">Belongs to the type-I restriction system S methylase family.</text>
</comment>
<accession>A0ABV4P017</accession>
<dbReference type="GO" id="GO:0016787">
    <property type="term" value="F:hydrolase activity"/>
    <property type="evidence" value="ECO:0007669"/>
    <property type="project" value="UniProtKB-KW"/>
</dbReference>
<sequence length="422" mass="46332">MTQKLKELLIEHLPKQGIKSSELVTVLTMQDVDENAKIRNSVVKELKTIKPGLTYFERGDVLVAKITPCFENGKGARTDCLKTKIGFGSTEFHVLRAADKASPIYIYYVTKTKKFRSTLENLMVGSAGHRRIPLESIKNYDLDVKHSYSEQVAIANVLSDTDSLIESLEKLIAKKQAIKTATMQQLLTGKIRLPQFAKHPDGTPKGAKQSELGEIPEDWSLVTLGSVGQFSKGSGVNKAEAHSGDIPCIRYGELYTLHHNVIRQFSSFISRSVATSAKRLLKGDILFAGSGETKEEIGKAAALVSEIEAYAGGDIVILSPRGCDSAFLGYCLNSSEVITQKSSLGQGDAVVHISANALSSIRVKLPNLHEEQRAISQVISEFDEEIRVINQRLLKAQHIKQGMMQQLLTGRIRLLQSEAVTA</sequence>
<proteinExistence type="inferred from homology"/>
<keyword evidence="6" id="KW-1185">Reference proteome</keyword>
<feature type="domain" description="Type I restriction modification DNA specificity" evidence="4">
    <location>
        <begin position="216"/>
        <end position="393"/>
    </location>
</feature>
<evidence type="ECO:0000256" key="2">
    <source>
        <dbReference type="ARBA" id="ARBA00022747"/>
    </source>
</evidence>
<keyword evidence="5" id="KW-0255">Endonuclease</keyword>
<keyword evidence="5" id="KW-0540">Nuclease</keyword>
<dbReference type="PANTHER" id="PTHR30408:SF12">
    <property type="entry name" value="TYPE I RESTRICTION ENZYME MJAVIII SPECIFICITY SUBUNIT"/>
    <property type="match status" value="1"/>
</dbReference>
<name>A0ABV4P017_9GAMM</name>
<dbReference type="GO" id="GO:0004519">
    <property type="term" value="F:endonuclease activity"/>
    <property type="evidence" value="ECO:0007669"/>
    <property type="project" value="UniProtKB-KW"/>
</dbReference>